<gene>
    <name evidence="4" type="ORF">Asera_00300</name>
</gene>
<dbReference type="Pfam" id="PF01757">
    <property type="entry name" value="Acyl_transf_3"/>
    <property type="match status" value="1"/>
</dbReference>
<reference evidence="4" key="1">
    <citation type="submission" date="2020-08" db="EMBL/GenBank/DDBJ databases">
        <title>Whole genome shotgun sequence of Actinocatenispora sera NBRC 101916.</title>
        <authorList>
            <person name="Komaki H."/>
            <person name="Tamura T."/>
        </authorList>
    </citation>
    <scope>NUCLEOTIDE SEQUENCE</scope>
    <source>
        <strain evidence="4">NBRC 101916</strain>
    </source>
</reference>
<feature type="transmembrane region" description="Helical" evidence="2">
    <location>
        <begin position="33"/>
        <end position="53"/>
    </location>
</feature>
<feature type="transmembrane region" description="Helical" evidence="2">
    <location>
        <begin position="115"/>
        <end position="139"/>
    </location>
</feature>
<feature type="transmembrane region" description="Helical" evidence="2">
    <location>
        <begin position="316"/>
        <end position="335"/>
    </location>
</feature>
<feature type="transmembrane region" description="Helical" evidence="2">
    <location>
        <begin position="275"/>
        <end position="295"/>
    </location>
</feature>
<keyword evidence="2" id="KW-0812">Transmembrane</keyword>
<proteinExistence type="predicted"/>
<evidence type="ECO:0000313" key="5">
    <source>
        <dbReference type="Proteomes" id="UP000680750"/>
    </source>
</evidence>
<sequence>MALLTPPGHAPAARTPDHGAGVPAAGRDRFVDAVRAFGTLVVMLLHWLIPVVGWDGQRLAVGNALSAGQGWLVTWPLQVIPLMFFAAGAAAWWSRSQAERPVPFLRRRLGRLLPPVAAFVLAWAVVLAPAALALGVPAAAVARGASIAPQLLWFVAVYLLLSLATPWLLRAFHRYGLGLILPFAGAAVAVDGARFLLGGPPWLGYLNVLFVWAVPYLLGFGYADGRFRGVSRRVLVAVAAASVLVLALLVAAGPYPASMVGLPGDAMSNMNPPTICLLLVTGFQVPLALLVRRPVLRALAYRPVGRAVAFVQARSMTLYLWHLTAMFVLIGGVLFGLHRQLPAAWSADWWATRPLWYGVLIALTAVLVRVFGRVELRAPRAPRSGRTIAGYAGIGCLLAGLLLVITTGTMVTGPFGPQTVALLLGALGGTLLVLSRRPVDGSSAGRLPGRGLRP</sequence>
<keyword evidence="2" id="KW-1133">Transmembrane helix</keyword>
<feature type="domain" description="Acyltransferase 3" evidence="3">
    <location>
        <begin position="29"/>
        <end position="366"/>
    </location>
</feature>
<evidence type="ECO:0000256" key="2">
    <source>
        <dbReference type="SAM" id="Phobius"/>
    </source>
</evidence>
<feature type="transmembrane region" description="Helical" evidence="2">
    <location>
        <begin position="73"/>
        <end position="94"/>
    </location>
</feature>
<dbReference type="KEGG" id="aser:Asera_00300"/>
<dbReference type="AlphaFoldDB" id="A0A810KTZ4"/>
<feature type="transmembrane region" description="Helical" evidence="2">
    <location>
        <begin position="415"/>
        <end position="434"/>
    </location>
</feature>
<dbReference type="Proteomes" id="UP000680750">
    <property type="component" value="Chromosome"/>
</dbReference>
<keyword evidence="5" id="KW-1185">Reference proteome</keyword>
<feature type="transmembrane region" description="Helical" evidence="2">
    <location>
        <begin position="176"/>
        <end position="196"/>
    </location>
</feature>
<dbReference type="RefSeq" id="WP_084131004.1">
    <property type="nucleotide sequence ID" value="NZ_AP023354.1"/>
</dbReference>
<dbReference type="EMBL" id="AP023354">
    <property type="protein sequence ID" value="BCJ25922.1"/>
    <property type="molecule type" value="Genomic_DNA"/>
</dbReference>
<dbReference type="GO" id="GO:0016747">
    <property type="term" value="F:acyltransferase activity, transferring groups other than amino-acyl groups"/>
    <property type="evidence" value="ECO:0007669"/>
    <property type="project" value="InterPro"/>
</dbReference>
<feature type="transmembrane region" description="Helical" evidence="2">
    <location>
        <begin position="202"/>
        <end position="222"/>
    </location>
</feature>
<protein>
    <submittedName>
        <fullName evidence="4">Acyltransferase</fullName>
    </submittedName>
</protein>
<evidence type="ECO:0000259" key="3">
    <source>
        <dbReference type="Pfam" id="PF01757"/>
    </source>
</evidence>
<evidence type="ECO:0000256" key="1">
    <source>
        <dbReference type="SAM" id="MobiDB-lite"/>
    </source>
</evidence>
<evidence type="ECO:0000313" key="4">
    <source>
        <dbReference type="EMBL" id="BCJ25922.1"/>
    </source>
</evidence>
<feature type="transmembrane region" description="Helical" evidence="2">
    <location>
        <begin position="234"/>
        <end position="255"/>
    </location>
</feature>
<feature type="region of interest" description="Disordered" evidence="1">
    <location>
        <begin position="1"/>
        <end position="21"/>
    </location>
</feature>
<dbReference type="OrthoDB" id="8206682at2"/>
<feature type="transmembrane region" description="Helical" evidence="2">
    <location>
        <begin position="151"/>
        <end position="169"/>
    </location>
</feature>
<accession>A0A810KTZ4</accession>
<keyword evidence="4" id="KW-0012">Acyltransferase</keyword>
<keyword evidence="2" id="KW-0472">Membrane</keyword>
<keyword evidence="4" id="KW-0808">Transferase</keyword>
<dbReference type="InterPro" id="IPR002656">
    <property type="entry name" value="Acyl_transf_3_dom"/>
</dbReference>
<feature type="transmembrane region" description="Helical" evidence="2">
    <location>
        <begin position="388"/>
        <end position="409"/>
    </location>
</feature>
<name>A0A810KTZ4_9ACTN</name>
<organism evidence="4 5">
    <name type="scientific">Actinocatenispora sera</name>
    <dbReference type="NCBI Taxonomy" id="390989"/>
    <lineage>
        <taxon>Bacteria</taxon>
        <taxon>Bacillati</taxon>
        <taxon>Actinomycetota</taxon>
        <taxon>Actinomycetes</taxon>
        <taxon>Micromonosporales</taxon>
        <taxon>Micromonosporaceae</taxon>
        <taxon>Actinocatenispora</taxon>
    </lineage>
</organism>
<feature type="transmembrane region" description="Helical" evidence="2">
    <location>
        <begin position="355"/>
        <end position="376"/>
    </location>
</feature>